<dbReference type="EMBL" id="AP019302">
    <property type="protein sequence ID" value="BBH06346.1"/>
    <property type="molecule type" value="Genomic_DNA"/>
</dbReference>
<feature type="non-terminal residue" evidence="1">
    <location>
        <position position="1"/>
    </location>
</feature>
<name>A0A4Y1RRA3_PRUDU</name>
<proteinExistence type="predicted"/>
<organism evidence="1">
    <name type="scientific">Prunus dulcis</name>
    <name type="common">Almond</name>
    <name type="synonym">Amygdalus dulcis</name>
    <dbReference type="NCBI Taxonomy" id="3755"/>
    <lineage>
        <taxon>Eukaryota</taxon>
        <taxon>Viridiplantae</taxon>
        <taxon>Streptophyta</taxon>
        <taxon>Embryophyta</taxon>
        <taxon>Tracheophyta</taxon>
        <taxon>Spermatophyta</taxon>
        <taxon>Magnoliopsida</taxon>
        <taxon>eudicotyledons</taxon>
        <taxon>Gunneridae</taxon>
        <taxon>Pentapetalae</taxon>
        <taxon>rosids</taxon>
        <taxon>fabids</taxon>
        <taxon>Rosales</taxon>
        <taxon>Rosaceae</taxon>
        <taxon>Amygdaloideae</taxon>
        <taxon>Amygdaleae</taxon>
        <taxon>Prunus</taxon>
    </lineage>
</organism>
<evidence type="ECO:0000313" key="1">
    <source>
        <dbReference type="EMBL" id="BBH06346.1"/>
    </source>
</evidence>
<protein>
    <submittedName>
        <fullName evidence="1">SOS3-interacting protein 1</fullName>
    </submittedName>
</protein>
<gene>
    <name evidence="1" type="ORF">Prudu_017980</name>
</gene>
<accession>A0A4Y1RRA3</accession>
<reference evidence="1" key="1">
    <citation type="journal article" date="2019" name="Science">
        <title>Mutation of a bHLH transcription factor allowed almond domestication.</title>
        <authorList>
            <person name="Sanchez-Perez R."/>
            <person name="Pavan S."/>
            <person name="Mazzeo R."/>
            <person name="Moldovan C."/>
            <person name="Aiese Cigliano R."/>
            <person name="Del Cueto J."/>
            <person name="Ricciardi F."/>
            <person name="Lotti C."/>
            <person name="Ricciardi L."/>
            <person name="Dicenta F."/>
            <person name="Lopez-Marques R.L."/>
            <person name="Lindberg Moller B."/>
        </authorList>
    </citation>
    <scope>NUCLEOTIDE SEQUENCE</scope>
</reference>
<sequence length="60" mass="6924">VTPLSCICEQVSGFPVISSQDGRVEEDKGEVIIGWRWRVRLRRNKRSKSDIFIGELESFN</sequence>
<dbReference type="AlphaFoldDB" id="A0A4Y1RRA3"/>